<evidence type="ECO:0000313" key="1">
    <source>
        <dbReference type="EMBL" id="KAK7350955.1"/>
    </source>
</evidence>
<accession>A0AAN9M9X2</accession>
<comment type="caution">
    <text evidence="1">The sequence shown here is derived from an EMBL/GenBank/DDBJ whole genome shotgun (WGS) entry which is preliminary data.</text>
</comment>
<proteinExistence type="predicted"/>
<evidence type="ECO:0000313" key="2">
    <source>
        <dbReference type="Proteomes" id="UP001367508"/>
    </source>
</evidence>
<dbReference type="EMBL" id="JAYMYQ010000002">
    <property type="protein sequence ID" value="KAK7350955.1"/>
    <property type="molecule type" value="Genomic_DNA"/>
</dbReference>
<keyword evidence="2" id="KW-1185">Reference proteome</keyword>
<name>A0AAN9M9X2_CANGL</name>
<organism evidence="1 2">
    <name type="scientific">Canavalia gladiata</name>
    <name type="common">Sword bean</name>
    <name type="synonym">Dolichos gladiatus</name>
    <dbReference type="NCBI Taxonomy" id="3824"/>
    <lineage>
        <taxon>Eukaryota</taxon>
        <taxon>Viridiplantae</taxon>
        <taxon>Streptophyta</taxon>
        <taxon>Embryophyta</taxon>
        <taxon>Tracheophyta</taxon>
        <taxon>Spermatophyta</taxon>
        <taxon>Magnoliopsida</taxon>
        <taxon>eudicotyledons</taxon>
        <taxon>Gunneridae</taxon>
        <taxon>Pentapetalae</taxon>
        <taxon>rosids</taxon>
        <taxon>fabids</taxon>
        <taxon>Fabales</taxon>
        <taxon>Fabaceae</taxon>
        <taxon>Papilionoideae</taxon>
        <taxon>50 kb inversion clade</taxon>
        <taxon>NPAAA clade</taxon>
        <taxon>indigoferoid/millettioid clade</taxon>
        <taxon>Phaseoleae</taxon>
        <taxon>Canavalia</taxon>
    </lineage>
</organism>
<sequence length="117" mass="13917">MKKEIGSYDDVSLMIGYSRNFGYHGRRAHRGKFVQLCVEIALNAPVVGKDWLQSHWFKKTKKHSAYDLMDSTKLIKIPFVGMNYFTYSPVMHHEKFKKFLENLEVKEKRMEEPCRRD</sequence>
<protein>
    <submittedName>
        <fullName evidence="1">Uncharacterized protein</fullName>
    </submittedName>
</protein>
<dbReference type="AlphaFoldDB" id="A0AAN9M9X2"/>
<gene>
    <name evidence="1" type="ORF">VNO77_10041</name>
</gene>
<dbReference type="Proteomes" id="UP001367508">
    <property type="component" value="Unassembled WGS sequence"/>
</dbReference>
<reference evidence="1 2" key="1">
    <citation type="submission" date="2024-01" db="EMBL/GenBank/DDBJ databases">
        <title>The genomes of 5 underutilized Papilionoideae crops provide insights into root nodulation and disease resistanc.</title>
        <authorList>
            <person name="Jiang F."/>
        </authorList>
    </citation>
    <scope>NUCLEOTIDE SEQUENCE [LARGE SCALE GENOMIC DNA]</scope>
    <source>
        <strain evidence="1">LVBAO_FW01</strain>
        <tissue evidence="1">Leaves</tissue>
    </source>
</reference>